<accession>A0ABN8T9Y0</accession>
<keyword evidence="1" id="KW-0472">Membrane</keyword>
<evidence type="ECO:0000313" key="3">
    <source>
        <dbReference type="Proteomes" id="UP001152651"/>
    </source>
</evidence>
<reference evidence="2" key="1">
    <citation type="submission" date="2022-05" db="EMBL/GenBank/DDBJ databases">
        <authorList>
            <person name="Blom J."/>
        </authorList>
    </citation>
    <scope>NUCLEOTIDE SEQUENCE</scope>
    <source>
        <strain evidence="2">Type strain: CPO20170097</strain>
    </source>
</reference>
<feature type="transmembrane region" description="Helical" evidence="1">
    <location>
        <begin position="28"/>
        <end position="48"/>
    </location>
</feature>
<protein>
    <submittedName>
        <fullName evidence="2">Uncharacterized protein</fullName>
    </submittedName>
</protein>
<keyword evidence="3" id="KW-1185">Reference proteome</keyword>
<proteinExistence type="predicted"/>
<organism evidence="2 3">
    <name type="scientific">Pseudocitrobacter vendiensis</name>
    <dbReference type="NCBI Taxonomy" id="2488306"/>
    <lineage>
        <taxon>Bacteria</taxon>
        <taxon>Pseudomonadati</taxon>
        <taxon>Pseudomonadota</taxon>
        <taxon>Gammaproteobacteria</taxon>
        <taxon>Enterobacterales</taxon>
        <taxon>Enterobacteriaceae</taxon>
        <taxon>Pseudocitrobacter</taxon>
    </lineage>
</organism>
<name>A0ABN8T9Y0_9ENTR</name>
<sequence length="50" mass="5635">MPLVLLWIFLAVVLGFLAKGAGRSFWGWFILAMIIDPILAGLLFFLIVRD</sequence>
<dbReference type="EMBL" id="CALSBS010000003">
    <property type="protein sequence ID" value="CAH6636228.1"/>
    <property type="molecule type" value="Genomic_DNA"/>
</dbReference>
<keyword evidence="1" id="KW-0812">Transmembrane</keyword>
<keyword evidence="1" id="KW-1133">Transmembrane helix</keyword>
<evidence type="ECO:0000313" key="2">
    <source>
        <dbReference type="EMBL" id="CAH6636228.1"/>
    </source>
</evidence>
<comment type="caution">
    <text evidence="2">The sequence shown here is derived from an EMBL/GenBank/DDBJ whole genome shotgun (WGS) entry which is preliminary data.</text>
</comment>
<gene>
    <name evidence="2" type="ORF">FBBNIHIM_05290</name>
</gene>
<evidence type="ECO:0000256" key="1">
    <source>
        <dbReference type="SAM" id="Phobius"/>
    </source>
</evidence>
<dbReference type="RefSeq" id="WP_167809833.1">
    <property type="nucleotide sequence ID" value="NZ_CALSBS010000003.1"/>
</dbReference>
<dbReference type="GeneID" id="85162859"/>
<dbReference type="Proteomes" id="UP001152651">
    <property type="component" value="Unassembled WGS sequence"/>
</dbReference>